<evidence type="ECO:0000259" key="1">
    <source>
        <dbReference type="Pfam" id="PF00149"/>
    </source>
</evidence>
<accession>A0ABV3XWD8</accession>
<organism evidence="2 3">
    <name type="scientific">Rhodovulum iodosum</name>
    <dbReference type="NCBI Taxonomy" id="68291"/>
    <lineage>
        <taxon>Bacteria</taxon>
        <taxon>Pseudomonadati</taxon>
        <taxon>Pseudomonadota</taxon>
        <taxon>Alphaproteobacteria</taxon>
        <taxon>Rhodobacterales</taxon>
        <taxon>Paracoccaceae</taxon>
        <taxon>Rhodovulum</taxon>
    </lineage>
</organism>
<dbReference type="InterPro" id="IPR004843">
    <property type="entry name" value="Calcineurin-like_PHP"/>
</dbReference>
<dbReference type="PANTHER" id="PTHR39323">
    <property type="entry name" value="BLR1149 PROTEIN"/>
    <property type="match status" value="1"/>
</dbReference>
<sequence>MGRVFVWKQIMNGYAFMLTGAQLAALPSGALYWGDAGLLAVSDLHLGKAERIARRGGALLPPYETRETLARLEADITVTGARTVLCLGDSFDDLDAAAGLPEDEAQWLMRLMAGRRWLWIEGNHDPGPIAFGGSHLAEYAAGPLIFRHIARPGAVGEVSGHYHPKARISLGGRALSRPCFLHDAARLILPAYGAYTGGLCWDDPAFAPLFGTEARAIMLGNPPRPLPKPPCRAAAHEVTHA</sequence>
<dbReference type="Pfam" id="PF00149">
    <property type="entry name" value="Metallophos"/>
    <property type="match status" value="1"/>
</dbReference>
<dbReference type="InterPro" id="IPR029052">
    <property type="entry name" value="Metallo-depent_PP-like"/>
</dbReference>
<evidence type="ECO:0000313" key="2">
    <source>
        <dbReference type="EMBL" id="MEX5729645.1"/>
    </source>
</evidence>
<reference evidence="2 3" key="1">
    <citation type="submission" date="2024-06" db="EMBL/GenBank/DDBJ databases">
        <title>Genome of Rhodovulum iodosum, a marine photoferrotroph.</title>
        <authorList>
            <person name="Bianchini G."/>
            <person name="Nikeleit V."/>
            <person name="Kappler A."/>
            <person name="Bryce C."/>
            <person name="Sanchez-Baracaldo P."/>
        </authorList>
    </citation>
    <scope>NUCLEOTIDE SEQUENCE [LARGE SCALE GENOMIC DNA]</scope>
    <source>
        <strain evidence="2 3">UT/N1</strain>
    </source>
</reference>
<dbReference type="Proteomes" id="UP001560019">
    <property type="component" value="Unassembled WGS sequence"/>
</dbReference>
<dbReference type="EMBL" id="JBEHHI010000003">
    <property type="protein sequence ID" value="MEX5729645.1"/>
    <property type="molecule type" value="Genomic_DNA"/>
</dbReference>
<comment type="caution">
    <text evidence="2">The sequence shown here is derived from an EMBL/GenBank/DDBJ whole genome shotgun (WGS) entry which is preliminary data.</text>
</comment>
<proteinExistence type="predicted"/>
<gene>
    <name evidence="2" type="ORF">Ga0609869_002998</name>
</gene>
<dbReference type="NCBIfam" id="TIGR04123">
    <property type="entry name" value="P_estr_lig_assc"/>
    <property type="match status" value="1"/>
</dbReference>
<name>A0ABV3XWD8_9RHOB</name>
<keyword evidence="3" id="KW-1185">Reference proteome</keyword>
<feature type="domain" description="Calcineurin-like phosphoesterase" evidence="1">
    <location>
        <begin position="39"/>
        <end position="133"/>
    </location>
</feature>
<keyword evidence="2" id="KW-0436">Ligase</keyword>
<dbReference type="GO" id="GO:0016874">
    <property type="term" value="F:ligase activity"/>
    <property type="evidence" value="ECO:0007669"/>
    <property type="project" value="UniProtKB-KW"/>
</dbReference>
<evidence type="ECO:0000313" key="3">
    <source>
        <dbReference type="Proteomes" id="UP001560019"/>
    </source>
</evidence>
<dbReference type="SUPFAM" id="SSF56300">
    <property type="entry name" value="Metallo-dependent phosphatases"/>
    <property type="match status" value="1"/>
</dbReference>
<dbReference type="InterPro" id="IPR024173">
    <property type="entry name" value="Pesterase_MJ0037-like"/>
</dbReference>
<dbReference type="PIRSF" id="PIRSF000887">
    <property type="entry name" value="Pesterase_MJ0037"/>
    <property type="match status" value="1"/>
</dbReference>
<dbReference type="InterPro" id="IPR026336">
    <property type="entry name" value="PdeM-like"/>
</dbReference>
<dbReference type="Gene3D" id="3.60.21.10">
    <property type="match status" value="1"/>
</dbReference>
<protein>
    <submittedName>
        <fullName evidence="2">DNA ligase-associated metallophosphoesterase</fullName>
    </submittedName>
</protein>
<dbReference type="PANTHER" id="PTHR39323:SF1">
    <property type="entry name" value="BLR1149 PROTEIN"/>
    <property type="match status" value="1"/>
</dbReference>